<evidence type="ECO:0008006" key="2">
    <source>
        <dbReference type="Google" id="ProtNLM"/>
    </source>
</evidence>
<evidence type="ECO:0000313" key="1">
    <source>
        <dbReference type="EMBL" id="SVA86461.1"/>
    </source>
</evidence>
<dbReference type="EMBL" id="UINC01020636">
    <property type="protein sequence ID" value="SVA86461.1"/>
    <property type="molecule type" value="Genomic_DNA"/>
</dbReference>
<sequence length="118" mass="13402">MKIFFCPDCGGYSLGPASSCDECQAELPEDSWAEVTEEELQQLEYVEDFHLPSGLPTWEYDVVKLKPDADKGGLSYTTTLLKKMGDRGWELVNITPLSDKDGPRYGVFKRVWEEESEE</sequence>
<reference evidence="1" key="1">
    <citation type="submission" date="2018-05" db="EMBL/GenBank/DDBJ databases">
        <authorList>
            <person name="Lanie J.A."/>
            <person name="Ng W.-L."/>
            <person name="Kazmierczak K.M."/>
            <person name="Andrzejewski T.M."/>
            <person name="Davidsen T.M."/>
            <person name="Wayne K.J."/>
            <person name="Tettelin H."/>
            <person name="Glass J.I."/>
            <person name="Rusch D."/>
            <person name="Podicherti R."/>
            <person name="Tsui H.-C.T."/>
            <person name="Winkler M.E."/>
        </authorList>
    </citation>
    <scope>NUCLEOTIDE SEQUENCE</scope>
</reference>
<protein>
    <recommendedName>
        <fullName evidence="2">DUF4177 domain-containing protein</fullName>
    </recommendedName>
</protein>
<dbReference type="AlphaFoldDB" id="A0A381ZBZ6"/>
<accession>A0A381ZBZ6</accession>
<proteinExistence type="predicted"/>
<name>A0A381ZBZ6_9ZZZZ</name>
<gene>
    <name evidence="1" type="ORF">METZ01_LOCUS139315</name>
</gene>
<organism evidence="1">
    <name type="scientific">marine metagenome</name>
    <dbReference type="NCBI Taxonomy" id="408172"/>
    <lineage>
        <taxon>unclassified sequences</taxon>
        <taxon>metagenomes</taxon>
        <taxon>ecological metagenomes</taxon>
    </lineage>
</organism>